<dbReference type="Gene3D" id="3.30.930.10">
    <property type="entry name" value="Bira Bifunctional Protein, Domain 2"/>
    <property type="match status" value="1"/>
</dbReference>
<dbReference type="Gene3D" id="3.30.390.50">
    <property type="entry name" value="CO dehydrogenase flavoprotein, C-terminal domain"/>
    <property type="match status" value="1"/>
</dbReference>
<name>A0A347SSJ4_9LACO</name>
<dbReference type="KEGG" id="lbm:DS830_05750"/>
<comment type="pathway">
    <text evidence="2">Protein modification; protein lipoylation via exogenous pathway; protein N(6)-(lipoyl)lysine from lipoate: step 1/2.</text>
</comment>
<dbReference type="OrthoDB" id="9788148at2"/>
<dbReference type="GO" id="GO:0005524">
    <property type="term" value="F:ATP binding"/>
    <property type="evidence" value="ECO:0007669"/>
    <property type="project" value="UniProtKB-KW"/>
</dbReference>
<dbReference type="GO" id="GO:0016979">
    <property type="term" value="F:lipoate-protein ligase activity"/>
    <property type="evidence" value="ECO:0007669"/>
    <property type="project" value="UniProtKB-EC"/>
</dbReference>
<organism evidence="8 9">
    <name type="scientific">Bombilactobacillus bombi</name>
    <dbReference type="NCBI Taxonomy" id="1303590"/>
    <lineage>
        <taxon>Bacteria</taxon>
        <taxon>Bacillati</taxon>
        <taxon>Bacillota</taxon>
        <taxon>Bacilli</taxon>
        <taxon>Lactobacillales</taxon>
        <taxon>Lactobacillaceae</taxon>
        <taxon>Bombilactobacillus</taxon>
    </lineage>
</organism>
<evidence type="ECO:0000256" key="4">
    <source>
        <dbReference type="ARBA" id="ARBA00022598"/>
    </source>
</evidence>
<dbReference type="GO" id="GO:0009249">
    <property type="term" value="P:protein lipoylation"/>
    <property type="evidence" value="ECO:0007669"/>
    <property type="project" value="InterPro"/>
</dbReference>
<evidence type="ECO:0000256" key="2">
    <source>
        <dbReference type="ARBA" id="ARBA00005124"/>
    </source>
</evidence>
<evidence type="ECO:0000256" key="1">
    <source>
        <dbReference type="ARBA" id="ARBA00005085"/>
    </source>
</evidence>
<comment type="catalytic activity">
    <reaction evidence="7">
        <text>L-lysyl-[lipoyl-carrier protein] + (R)-lipoate + ATP = N(6)-[(R)-lipoyl]-L-lysyl-[lipoyl-carrier protein] + AMP + diphosphate + H(+)</text>
        <dbReference type="Rhea" id="RHEA:49288"/>
        <dbReference type="Rhea" id="RHEA-COMP:10500"/>
        <dbReference type="Rhea" id="RHEA-COMP:10502"/>
        <dbReference type="ChEBI" id="CHEBI:15378"/>
        <dbReference type="ChEBI" id="CHEBI:29969"/>
        <dbReference type="ChEBI" id="CHEBI:30616"/>
        <dbReference type="ChEBI" id="CHEBI:33019"/>
        <dbReference type="ChEBI" id="CHEBI:83088"/>
        <dbReference type="ChEBI" id="CHEBI:83099"/>
        <dbReference type="ChEBI" id="CHEBI:456215"/>
        <dbReference type="EC" id="6.3.1.20"/>
    </reaction>
</comment>
<proteinExistence type="predicted"/>
<dbReference type="SUPFAM" id="SSF55681">
    <property type="entry name" value="Class II aaRS and biotin synthetases"/>
    <property type="match status" value="1"/>
</dbReference>
<keyword evidence="4 8" id="KW-0436">Ligase</keyword>
<dbReference type="InterPro" id="IPR019491">
    <property type="entry name" value="Lipoate_protein_ligase_C"/>
</dbReference>
<evidence type="ECO:0000256" key="5">
    <source>
        <dbReference type="ARBA" id="ARBA00022741"/>
    </source>
</evidence>
<gene>
    <name evidence="8" type="ORF">DS831_04410</name>
</gene>
<dbReference type="InterPro" id="IPR004143">
    <property type="entry name" value="BPL_LPL_catalytic"/>
</dbReference>
<comment type="pathway">
    <text evidence="1">Protein modification; protein lipoylation via exogenous pathway; protein N(6)-(lipoyl)lysine from lipoate: step 2/2.</text>
</comment>
<accession>A0A347SSJ4</accession>
<dbReference type="InterPro" id="IPR004562">
    <property type="entry name" value="LipoylTrfase_LipoateP_Ligase"/>
</dbReference>
<reference evidence="8 9" key="1">
    <citation type="submission" date="2018-07" db="EMBL/GenBank/DDBJ databases">
        <title>Genome sequences of six Lactobacillus spp. isolated from bumble bee guts.</title>
        <authorList>
            <person name="Motta E.V.S."/>
            <person name="Moran N.A."/>
        </authorList>
    </citation>
    <scope>NUCLEOTIDE SEQUENCE [LARGE SCALE GENOMIC DNA]</scope>
    <source>
        <strain evidence="8 9">BI-1.1</strain>
    </source>
</reference>
<dbReference type="PROSITE" id="PS51733">
    <property type="entry name" value="BPL_LPL_CATALYTIC"/>
    <property type="match status" value="1"/>
</dbReference>
<keyword evidence="6" id="KW-0067">ATP-binding</keyword>
<dbReference type="InterPro" id="IPR045864">
    <property type="entry name" value="aa-tRNA-synth_II/BPL/LPL"/>
</dbReference>
<dbReference type="GO" id="GO:0005737">
    <property type="term" value="C:cytoplasm"/>
    <property type="evidence" value="ECO:0007669"/>
    <property type="project" value="TreeGrafter"/>
</dbReference>
<dbReference type="GO" id="GO:0017118">
    <property type="term" value="F:lipoyltransferase activity"/>
    <property type="evidence" value="ECO:0007669"/>
    <property type="project" value="TreeGrafter"/>
</dbReference>
<evidence type="ECO:0000313" key="8">
    <source>
        <dbReference type="EMBL" id="RHW51272.1"/>
    </source>
</evidence>
<dbReference type="PANTHER" id="PTHR12561:SF3">
    <property type="entry name" value="LIPOYLTRANSFERASE 1, MITOCHONDRIAL"/>
    <property type="match status" value="1"/>
</dbReference>
<dbReference type="Proteomes" id="UP000284109">
    <property type="component" value="Unassembled WGS sequence"/>
</dbReference>
<evidence type="ECO:0000256" key="6">
    <source>
        <dbReference type="ARBA" id="ARBA00022840"/>
    </source>
</evidence>
<dbReference type="EC" id="6.3.1.20" evidence="3"/>
<evidence type="ECO:0000256" key="7">
    <source>
        <dbReference type="ARBA" id="ARBA00048037"/>
    </source>
</evidence>
<dbReference type="PANTHER" id="PTHR12561">
    <property type="entry name" value="LIPOATE-PROTEIN LIGASE"/>
    <property type="match status" value="1"/>
</dbReference>
<keyword evidence="5" id="KW-0547">Nucleotide-binding</keyword>
<evidence type="ECO:0000313" key="9">
    <source>
        <dbReference type="Proteomes" id="UP000284109"/>
    </source>
</evidence>
<dbReference type="CDD" id="cd16443">
    <property type="entry name" value="LplA"/>
    <property type="match status" value="1"/>
</dbReference>
<dbReference type="EMBL" id="QOCR01000002">
    <property type="protein sequence ID" value="RHW51272.1"/>
    <property type="molecule type" value="Genomic_DNA"/>
</dbReference>
<dbReference type="AlphaFoldDB" id="A0A347SSJ4"/>
<keyword evidence="9" id="KW-1185">Reference proteome</keyword>
<dbReference type="Pfam" id="PF10437">
    <property type="entry name" value="Lip_prot_lig_C"/>
    <property type="match status" value="1"/>
</dbReference>
<sequence length="354" mass="39722">MLYVDMSDGEKYLKYPYVNQATSEFLETQTKFGDEKLLMFFQPQTPIVICGVNQNIYAEVNLDYLREHNIELTRRGAGGGAVYVDQGNLTYGYIDSDNGNNYQNFPLYAQTALEVLHELGVPAKMGGRNDLTVDGKKFSGMSSLKIGNRFSCGGTLMIDVDLENASRALHPLQAKLRSKGVKSVHSRVTNIRSYFKPKYQNITLPEIRDLFLKFAFKTDDLSQIPTYKFTDADWQNLVALGKSKYGDPKWVYGENNQEDEYFHAQHFADFGTVEISFSVDRGVISHCQIYGDFSLASGDLTVIERNLVGVPLQKANLIEALNQSDLKTNIGALSAEDLANVILDPTKQEEVHYG</sequence>
<dbReference type="Pfam" id="PF21948">
    <property type="entry name" value="LplA-B_cat"/>
    <property type="match status" value="1"/>
</dbReference>
<dbReference type="RefSeq" id="WP_118900784.1">
    <property type="nucleotide sequence ID" value="NZ_CP031513.1"/>
</dbReference>
<dbReference type="NCBIfam" id="TIGR00545">
    <property type="entry name" value="lipoyltrans"/>
    <property type="match status" value="1"/>
</dbReference>
<protein>
    <recommendedName>
        <fullName evidence="3">lipoate--protein ligase</fullName>
        <ecNumber evidence="3">6.3.1.20</ecNumber>
    </recommendedName>
</protein>
<dbReference type="UniPathway" id="UPA00537">
    <property type="reaction ID" value="UER00594"/>
</dbReference>
<evidence type="ECO:0000256" key="3">
    <source>
        <dbReference type="ARBA" id="ARBA00012367"/>
    </source>
</evidence>
<comment type="caution">
    <text evidence="8">The sequence shown here is derived from an EMBL/GenBank/DDBJ whole genome shotgun (WGS) entry which is preliminary data.</text>
</comment>
<dbReference type="SUPFAM" id="SSF82649">
    <property type="entry name" value="SufE/NifU"/>
    <property type="match status" value="1"/>
</dbReference>